<evidence type="ECO:0000256" key="7">
    <source>
        <dbReference type="SAM" id="Phobius"/>
    </source>
</evidence>
<protein>
    <recommendedName>
        <fullName evidence="9">Sodium:alanine symporter family protein</fullName>
    </recommendedName>
</protein>
<evidence type="ECO:0000256" key="4">
    <source>
        <dbReference type="ARBA" id="ARBA00022692"/>
    </source>
</evidence>
<accession>A0A382CUR8</accession>
<feature type="transmembrane region" description="Helical" evidence="7">
    <location>
        <begin position="117"/>
        <end position="134"/>
    </location>
</feature>
<keyword evidence="6 7" id="KW-0472">Membrane</keyword>
<evidence type="ECO:0000256" key="6">
    <source>
        <dbReference type="ARBA" id="ARBA00023136"/>
    </source>
</evidence>
<feature type="transmembrane region" description="Helical" evidence="7">
    <location>
        <begin position="295"/>
        <end position="313"/>
    </location>
</feature>
<sequence>MTKARAGLISFSIILFLLAFFGIELFDAVWSFPSFSPVPLMVVMLVGTGIFITVWLGFPQIKHFWHGVKVTGGVYDDPNDEGDLNHFRALTTALSATVGIGNIAGVATALYYGGPGALFWMWVTAFFGTTLKYAECSLSLKYRQIGDDGYTAGGPMYTIENGMGRQWRWLAVAFASFAVICSFATGNAIQSFTVSDQIYSEVATILGETHFLTFKHTVWTGFELSIMQVINGVVLSSIIGLVIIGGIRRIGNVTGYLAPFMAAIYVTAAIAILITNFSEIGKGFSMVISMAFNPPAGIAGVGGGVLMTMLWGIKRGLYSNEAGQGSAAIAHSTAKTKYPIREGAVAMLGPFIDTLLICTLTGMVIITTGAWKHTAFFVRMTETDPDTIRQILESGVYNGHKLLNSSLLTSFAFKEGLSWLFSYGDKIVTLAVLLFAISTAISWSYYGDRSANYLFGSGALNTYKWFFILFFFIGAIAELEAIWAFGDAALGIMTFPNLISIIILSTSLRKMTKDYFSREHLTYKEILAQQGSDSL</sequence>
<feature type="transmembrane region" description="Helical" evidence="7">
    <location>
        <begin position="89"/>
        <end position="111"/>
    </location>
</feature>
<proteinExistence type="predicted"/>
<keyword evidence="3" id="KW-1003">Cell membrane</keyword>
<reference evidence="8" key="1">
    <citation type="submission" date="2018-05" db="EMBL/GenBank/DDBJ databases">
        <authorList>
            <person name="Lanie J.A."/>
            <person name="Ng W.-L."/>
            <person name="Kazmierczak K.M."/>
            <person name="Andrzejewski T.M."/>
            <person name="Davidsen T.M."/>
            <person name="Wayne K.J."/>
            <person name="Tettelin H."/>
            <person name="Glass J.I."/>
            <person name="Rusch D."/>
            <person name="Podicherti R."/>
            <person name="Tsui H.-C.T."/>
            <person name="Winkler M.E."/>
        </authorList>
    </citation>
    <scope>NUCLEOTIDE SEQUENCE</scope>
</reference>
<feature type="transmembrane region" description="Helical" evidence="7">
    <location>
        <begin position="453"/>
        <end position="476"/>
    </location>
</feature>
<keyword evidence="2" id="KW-0813">Transport</keyword>
<feature type="transmembrane region" description="Helical" evidence="7">
    <location>
        <begin position="345"/>
        <end position="371"/>
    </location>
</feature>
<dbReference type="PANTHER" id="PTHR30330:SF3">
    <property type="entry name" value="TRANSCRIPTIONAL REGULATOR, LRP FAMILY"/>
    <property type="match status" value="1"/>
</dbReference>
<evidence type="ECO:0000256" key="5">
    <source>
        <dbReference type="ARBA" id="ARBA00022989"/>
    </source>
</evidence>
<name>A0A382CUR8_9ZZZZ</name>
<feature type="transmembrane region" description="Helical" evidence="7">
    <location>
        <begin position="169"/>
        <end position="189"/>
    </location>
</feature>
<gene>
    <name evidence="8" type="ORF">METZ01_LOCUS182135</name>
</gene>
<dbReference type="PRINTS" id="PR00175">
    <property type="entry name" value="NAALASMPORT"/>
</dbReference>
<feature type="transmembrane region" description="Helical" evidence="7">
    <location>
        <begin position="482"/>
        <end position="504"/>
    </location>
</feature>
<evidence type="ECO:0000256" key="1">
    <source>
        <dbReference type="ARBA" id="ARBA00004651"/>
    </source>
</evidence>
<dbReference type="EMBL" id="UINC01035994">
    <property type="protein sequence ID" value="SVB29281.1"/>
    <property type="molecule type" value="Genomic_DNA"/>
</dbReference>
<dbReference type="GO" id="GO:0005283">
    <property type="term" value="F:amino acid:sodium symporter activity"/>
    <property type="evidence" value="ECO:0007669"/>
    <property type="project" value="InterPro"/>
</dbReference>
<dbReference type="Pfam" id="PF01235">
    <property type="entry name" value="Na_Ala_symp"/>
    <property type="match status" value="1"/>
</dbReference>
<dbReference type="GO" id="GO:0005886">
    <property type="term" value="C:plasma membrane"/>
    <property type="evidence" value="ECO:0007669"/>
    <property type="project" value="UniProtKB-SubCell"/>
</dbReference>
<dbReference type="AlphaFoldDB" id="A0A382CUR8"/>
<evidence type="ECO:0000256" key="3">
    <source>
        <dbReference type="ARBA" id="ARBA00022475"/>
    </source>
</evidence>
<feature type="transmembrane region" description="Helical" evidence="7">
    <location>
        <begin position="256"/>
        <end position="275"/>
    </location>
</feature>
<comment type="subcellular location">
    <subcellularLocation>
        <location evidence="1">Cell membrane</location>
        <topology evidence="1">Multi-pass membrane protein</topology>
    </subcellularLocation>
</comment>
<dbReference type="PROSITE" id="PS00873">
    <property type="entry name" value="NA_ALANINE_SYMP"/>
    <property type="match status" value="1"/>
</dbReference>
<evidence type="ECO:0000256" key="2">
    <source>
        <dbReference type="ARBA" id="ARBA00022448"/>
    </source>
</evidence>
<dbReference type="PANTHER" id="PTHR30330">
    <property type="entry name" value="AGSS FAMILY TRANSPORTER, SODIUM-ALANINE"/>
    <property type="match status" value="1"/>
</dbReference>
<dbReference type="InterPro" id="IPR001463">
    <property type="entry name" value="Na/Ala_symport"/>
</dbReference>
<dbReference type="NCBIfam" id="TIGR00835">
    <property type="entry name" value="agcS"/>
    <property type="match status" value="1"/>
</dbReference>
<organism evidence="8">
    <name type="scientific">marine metagenome</name>
    <dbReference type="NCBI Taxonomy" id="408172"/>
    <lineage>
        <taxon>unclassified sequences</taxon>
        <taxon>metagenomes</taxon>
        <taxon>ecological metagenomes</taxon>
    </lineage>
</organism>
<feature type="transmembrane region" description="Helical" evidence="7">
    <location>
        <begin position="427"/>
        <end position="446"/>
    </location>
</feature>
<feature type="transmembrane region" description="Helical" evidence="7">
    <location>
        <begin position="7"/>
        <end position="26"/>
    </location>
</feature>
<keyword evidence="4 7" id="KW-0812">Transmembrane</keyword>
<evidence type="ECO:0008006" key="9">
    <source>
        <dbReference type="Google" id="ProtNLM"/>
    </source>
</evidence>
<evidence type="ECO:0000313" key="8">
    <source>
        <dbReference type="EMBL" id="SVB29281.1"/>
    </source>
</evidence>
<keyword evidence="5 7" id="KW-1133">Transmembrane helix</keyword>
<feature type="transmembrane region" description="Helical" evidence="7">
    <location>
        <begin position="38"/>
        <end position="58"/>
    </location>
</feature>
<feature type="transmembrane region" description="Helical" evidence="7">
    <location>
        <begin position="224"/>
        <end position="244"/>
    </location>
</feature>